<dbReference type="Proteomes" id="UP001217089">
    <property type="component" value="Unassembled WGS sequence"/>
</dbReference>
<evidence type="ECO:0000313" key="1">
    <source>
        <dbReference type="EMBL" id="KAJ8315713.1"/>
    </source>
</evidence>
<dbReference type="Gene3D" id="3.40.50.1110">
    <property type="entry name" value="SGNH hydrolase"/>
    <property type="match status" value="1"/>
</dbReference>
<reference evidence="1 2" key="1">
    <citation type="submission" date="2022-12" db="EMBL/GenBank/DDBJ databases">
        <title>Chromosome-level genome of Tegillarca granosa.</title>
        <authorList>
            <person name="Kim J."/>
        </authorList>
    </citation>
    <scope>NUCLEOTIDE SEQUENCE [LARGE SCALE GENOMIC DNA]</scope>
    <source>
        <strain evidence="1">Teg-2019</strain>
        <tissue evidence="1">Adductor muscle</tissue>
    </source>
</reference>
<gene>
    <name evidence="1" type="ORF">KUTeg_007863</name>
</gene>
<dbReference type="PANTHER" id="PTHR22901">
    <property type="entry name" value="SIALATE O-ACETYLESTERASE"/>
    <property type="match status" value="1"/>
</dbReference>
<evidence type="ECO:0000313" key="2">
    <source>
        <dbReference type="Proteomes" id="UP001217089"/>
    </source>
</evidence>
<dbReference type="SUPFAM" id="SSF52266">
    <property type="entry name" value="SGNH hydrolase"/>
    <property type="match status" value="1"/>
</dbReference>
<accession>A0ABQ9FEG2</accession>
<dbReference type="PANTHER" id="PTHR22901:SF0">
    <property type="entry name" value="SIALATE O-ACETYLESTERASE"/>
    <property type="match status" value="1"/>
</dbReference>
<comment type="caution">
    <text evidence="1">The sequence shown here is derived from an EMBL/GenBank/DDBJ whole genome shotgun (WGS) entry which is preliminary data.</text>
</comment>
<protein>
    <submittedName>
        <fullName evidence="1">Uncharacterized protein</fullName>
    </submittedName>
</protein>
<name>A0ABQ9FEG2_TEGGR</name>
<sequence>MLVFESVGQVGRNDYFSAVCWFYGKRLYQKLQYPIGLVSSNWGGTPVEAWSSTDALRKCNLYNDPLLESIHPRDKQDVAARLILGGLTVAYNQSHDYQGPIVTAVYTNSSSQQLHIIYNNSTKEIEVRTYHGFEVCCSYTGEYRCKSGSSWWLPAPISMSDKSKLTINTAACPPKNVTGVRYAWRTTPCSFLKCAVYGKESQLPAPPFLYYCDDFNEDGIHYVSHSLPLLIP</sequence>
<dbReference type="EMBL" id="JARBDR010000337">
    <property type="protein sequence ID" value="KAJ8315713.1"/>
    <property type="molecule type" value="Genomic_DNA"/>
</dbReference>
<dbReference type="InterPro" id="IPR039329">
    <property type="entry name" value="SIAE"/>
</dbReference>
<dbReference type="InterPro" id="IPR036514">
    <property type="entry name" value="SGNH_hydro_sf"/>
</dbReference>
<keyword evidence="2" id="KW-1185">Reference proteome</keyword>
<organism evidence="1 2">
    <name type="scientific">Tegillarca granosa</name>
    <name type="common">Malaysian cockle</name>
    <name type="synonym">Anadara granosa</name>
    <dbReference type="NCBI Taxonomy" id="220873"/>
    <lineage>
        <taxon>Eukaryota</taxon>
        <taxon>Metazoa</taxon>
        <taxon>Spiralia</taxon>
        <taxon>Lophotrochozoa</taxon>
        <taxon>Mollusca</taxon>
        <taxon>Bivalvia</taxon>
        <taxon>Autobranchia</taxon>
        <taxon>Pteriomorphia</taxon>
        <taxon>Arcoida</taxon>
        <taxon>Arcoidea</taxon>
        <taxon>Arcidae</taxon>
        <taxon>Tegillarca</taxon>
    </lineage>
</organism>
<proteinExistence type="predicted"/>